<keyword evidence="2" id="KW-0217">Developmental protein</keyword>
<dbReference type="PANTHER" id="PTHR19290">
    <property type="entry name" value="BASIC HELIX-LOOP-HELIX PROTEIN NEUROGENIN-RELATED"/>
    <property type="match status" value="1"/>
</dbReference>
<evidence type="ECO:0000256" key="4">
    <source>
        <dbReference type="ARBA" id="ARBA00022902"/>
    </source>
</evidence>
<evidence type="ECO:0000259" key="7">
    <source>
        <dbReference type="PROSITE" id="PS50888"/>
    </source>
</evidence>
<evidence type="ECO:0000256" key="1">
    <source>
        <dbReference type="ARBA" id="ARBA00004123"/>
    </source>
</evidence>
<proteinExistence type="predicted"/>
<feature type="domain" description="BHLH" evidence="7">
    <location>
        <begin position="88"/>
        <end position="140"/>
    </location>
</feature>
<dbReference type="SUPFAM" id="SSF47459">
    <property type="entry name" value="HLH, helix-loop-helix DNA-binding domain"/>
    <property type="match status" value="1"/>
</dbReference>
<dbReference type="Proteomes" id="UP000053766">
    <property type="component" value="Unassembled WGS sequence"/>
</dbReference>
<evidence type="ECO:0000256" key="5">
    <source>
        <dbReference type="ARBA" id="ARBA00023242"/>
    </source>
</evidence>
<keyword evidence="3" id="KW-0221">Differentiation</keyword>
<dbReference type="STRING" id="29172.A0A0D8XD61"/>
<dbReference type="CDD" id="cd11430">
    <property type="entry name" value="bHLH_TS_ATOH1_like"/>
    <property type="match status" value="1"/>
</dbReference>
<dbReference type="PROSITE" id="PS50888">
    <property type="entry name" value="BHLH"/>
    <property type="match status" value="1"/>
</dbReference>
<evidence type="ECO:0000313" key="9">
    <source>
        <dbReference type="Proteomes" id="UP000053766"/>
    </source>
</evidence>
<feature type="compositionally biased region" description="Polar residues" evidence="6">
    <location>
        <begin position="57"/>
        <end position="72"/>
    </location>
</feature>
<dbReference type="Pfam" id="PF00010">
    <property type="entry name" value="HLH"/>
    <property type="match status" value="1"/>
</dbReference>
<feature type="region of interest" description="Disordered" evidence="6">
    <location>
        <begin position="57"/>
        <end position="84"/>
    </location>
</feature>
<dbReference type="InterPro" id="IPR036638">
    <property type="entry name" value="HLH_DNA-bd_sf"/>
</dbReference>
<dbReference type="PANTHER" id="PTHR19290:SF162">
    <property type="entry name" value="TRANSCRIPTION FACTOR ATOH7"/>
    <property type="match status" value="1"/>
</dbReference>
<accession>A0A0D8XD61</accession>
<protein>
    <submittedName>
        <fullName evidence="8">Helix-loop-helix DNA-binding domain protein</fullName>
    </submittedName>
</protein>
<keyword evidence="8" id="KW-0238">DNA-binding</keyword>
<organism evidence="8 9">
    <name type="scientific">Dictyocaulus viviparus</name>
    <name type="common">Bovine lungworm</name>
    <dbReference type="NCBI Taxonomy" id="29172"/>
    <lineage>
        <taxon>Eukaryota</taxon>
        <taxon>Metazoa</taxon>
        <taxon>Ecdysozoa</taxon>
        <taxon>Nematoda</taxon>
        <taxon>Chromadorea</taxon>
        <taxon>Rhabditida</taxon>
        <taxon>Rhabditina</taxon>
        <taxon>Rhabditomorpha</taxon>
        <taxon>Strongyloidea</taxon>
        <taxon>Metastrongylidae</taxon>
        <taxon>Dictyocaulus</taxon>
    </lineage>
</organism>
<name>A0A0D8XD61_DICVI</name>
<dbReference type="InterPro" id="IPR050359">
    <property type="entry name" value="bHLH_transcription_factors"/>
</dbReference>
<dbReference type="GO" id="GO:0005634">
    <property type="term" value="C:nucleus"/>
    <property type="evidence" value="ECO:0007669"/>
    <property type="project" value="UniProtKB-SubCell"/>
</dbReference>
<dbReference type="OrthoDB" id="6161578at2759"/>
<comment type="subcellular location">
    <subcellularLocation>
        <location evidence="1">Nucleus</location>
    </subcellularLocation>
</comment>
<dbReference type="GO" id="GO:0046983">
    <property type="term" value="F:protein dimerization activity"/>
    <property type="evidence" value="ECO:0007669"/>
    <property type="project" value="InterPro"/>
</dbReference>
<keyword evidence="5" id="KW-0539">Nucleus</keyword>
<sequence>MGVARHDCLVLTDFHLIHIYWSQMASWDCRYFPFSSLELQSPGCSVPLSQNISVQMQPATQNSQYRQANRNSGKSRRYQPPPPQLLRMRRSAANERERRRMNTLNVAYDKLRTVLPEMDSGRRLSKYETLQMAQQYIACLMEILDLNRVRVCAPTVYKLHELINLNGTRSLWRYWIYSFYIIEDCV</sequence>
<dbReference type="GO" id="GO:0007423">
    <property type="term" value="P:sensory organ development"/>
    <property type="evidence" value="ECO:0007669"/>
    <property type="project" value="TreeGrafter"/>
</dbReference>
<keyword evidence="4" id="KW-0524">Neurogenesis</keyword>
<dbReference type="EMBL" id="KN716777">
    <property type="protein sequence ID" value="KJH41692.1"/>
    <property type="molecule type" value="Genomic_DNA"/>
</dbReference>
<dbReference type="GO" id="GO:0061564">
    <property type="term" value="P:axon development"/>
    <property type="evidence" value="ECO:0007669"/>
    <property type="project" value="TreeGrafter"/>
</dbReference>
<dbReference type="GO" id="GO:0070888">
    <property type="term" value="F:E-box binding"/>
    <property type="evidence" value="ECO:0007669"/>
    <property type="project" value="TreeGrafter"/>
</dbReference>
<reference evidence="9" key="2">
    <citation type="journal article" date="2016" name="Sci. Rep.">
        <title>Dictyocaulus viviparus genome, variome and transcriptome elucidate lungworm biology and support future intervention.</title>
        <authorList>
            <person name="McNulty S.N."/>
            <person name="Strube C."/>
            <person name="Rosa B.A."/>
            <person name="Martin J.C."/>
            <person name="Tyagi R."/>
            <person name="Choi Y.J."/>
            <person name="Wang Q."/>
            <person name="Hallsworth Pepin K."/>
            <person name="Zhang X."/>
            <person name="Ozersky P."/>
            <person name="Wilson R.K."/>
            <person name="Sternberg P.W."/>
            <person name="Gasser R.B."/>
            <person name="Mitreva M."/>
        </authorList>
    </citation>
    <scope>NUCLEOTIDE SEQUENCE [LARGE SCALE GENOMIC DNA]</scope>
    <source>
        <strain evidence="9">HannoverDv2000</strain>
    </source>
</reference>
<evidence type="ECO:0000256" key="3">
    <source>
        <dbReference type="ARBA" id="ARBA00022782"/>
    </source>
</evidence>
<dbReference type="SMART" id="SM00353">
    <property type="entry name" value="HLH"/>
    <property type="match status" value="1"/>
</dbReference>
<dbReference type="GO" id="GO:0000981">
    <property type="term" value="F:DNA-binding transcription factor activity, RNA polymerase II-specific"/>
    <property type="evidence" value="ECO:0007669"/>
    <property type="project" value="TreeGrafter"/>
</dbReference>
<dbReference type="Gene3D" id="4.10.280.10">
    <property type="entry name" value="Helix-loop-helix DNA-binding domain"/>
    <property type="match status" value="1"/>
</dbReference>
<evidence type="ECO:0000313" key="8">
    <source>
        <dbReference type="EMBL" id="KJH41692.1"/>
    </source>
</evidence>
<reference evidence="8 9" key="1">
    <citation type="submission" date="2013-11" db="EMBL/GenBank/DDBJ databases">
        <title>Draft genome of the bovine lungworm Dictyocaulus viviparus.</title>
        <authorList>
            <person name="Mitreva M."/>
        </authorList>
    </citation>
    <scope>NUCLEOTIDE SEQUENCE [LARGE SCALE GENOMIC DNA]</scope>
    <source>
        <strain evidence="8 9">HannoverDv2000</strain>
    </source>
</reference>
<dbReference type="AlphaFoldDB" id="A0A0D8XD61"/>
<dbReference type="GO" id="GO:0045944">
    <property type="term" value="P:positive regulation of transcription by RNA polymerase II"/>
    <property type="evidence" value="ECO:0007669"/>
    <property type="project" value="TreeGrafter"/>
</dbReference>
<dbReference type="InterPro" id="IPR011598">
    <property type="entry name" value="bHLH_dom"/>
</dbReference>
<evidence type="ECO:0000256" key="6">
    <source>
        <dbReference type="SAM" id="MobiDB-lite"/>
    </source>
</evidence>
<gene>
    <name evidence="8" type="ORF">DICVIV_12329</name>
</gene>
<keyword evidence="9" id="KW-1185">Reference proteome</keyword>
<evidence type="ECO:0000256" key="2">
    <source>
        <dbReference type="ARBA" id="ARBA00022473"/>
    </source>
</evidence>